<comment type="caution">
    <text evidence="1">The sequence shown here is derived from an EMBL/GenBank/DDBJ whole genome shotgun (WGS) entry which is preliminary data.</text>
</comment>
<organism evidence="1 2">
    <name type="scientific">Candidatus Nitrosotenuis uzonensis</name>
    <dbReference type="NCBI Taxonomy" id="1407055"/>
    <lineage>
        <taxon>Archaea</taxon>
        <taxon>Nitrososphaerota</taxon>
        <taxon>Candidatus Nitrosotenuis</taxon>
    </lineage>
</organism>
<dbReference type="AlphaFoldDB" id="A0A812F883"/>
<dbReference type="Proteomes" id="UP000655759">
    <property type="component" value="Unassembled WGS sequence"/>
</dbReference>
<dbReference type="EMBL" id="CAJNAQ010000005">
    <property type="protein sequence ID" value="CAE6498425.1"/>
    <property type="molecule type" value="Genomic_DNA"/>
</dbReference>
<name>A0A812F883_9ARCH</name>
<sequence>MATGSILHDVNYDVVTMQNGEIVLSQMGMYAKDGKADHTTAPLSTDNHVEVMIVLQGIGSEAPYSGLEIYSKLR</sequence>
<gene>
    <name evidence="1" type="ORF">NUZ5A_50785</name>
</gene>
<proteinExistence type="predicted"/>
<evidence type="ECO:0000313" key="2">
    <source>
        <dbReference type="Proteomes" id="UP000655759"/>
    </source>
</evidence>
<evidence type="ECO:0000313" key="1">
    <source>
        <dbReference type="EMBL" id="CAE6498425.1"/>
    </source>
</evidence>
<reference evidence="1" key="1">
    <citation type="submission" date="2021-02" db="EMBL/GenBank/DDBJ databases">
        <authorList>
            <person name="Han P."/>
        </authorList>
    </citation>
    <scope>NUCLEOTIDE SEQUENCE</scope>
    <source>
        <strain evidence="1">Candidatus Nitrosotenuis uzonensis 5A</strain>
    </source>
</reference>
<accession>A0A812F883</accession>
<protein>
    <submittedName>
        <fullName evidence="1">Uncharacterized protein</fullName>
    </submittedName>
</protein>